<organism evidence="2 3">
    <name type="scientific">Paenibacillus pinisoli</name>
    <dbReference type="NCBI Taxonomy" id="1276110"/>
    <lineage>
        <taxon>Bacteria</taxon>
        <taxon>Bacillati</taxon>
        <taxon>Bacillota</taxon>
        <taxon>Bacilli</taxon>
        <taxon>Bacillales</taxon>
        <taxon>Paenibacillaceae</taxon>
        <taxon>Paenibacillus</taxon>
    </lineage>
</organism>
<dbReference type="InterPro" id="IPR012338">
    <property type="entry name" value="Beta-lactam/transpept-like"/>
</dbReference>
<evidence type="ECO:0000313" key="3">
    <source>
        <dbReference type="Proteomes" id="UP000267798"/>
    </source>
</evidence>
<reference evidence="2 3" key="1">
    <citation type="submission" date="2018-09" db="EMBL/GenBank/DDBJ databases">
        <title>Paenibacillus aracenensis nov. sp. isolated from a cave in southern Spain.</title>
        <authorList>
            <person name="Jurado V."/>
            <person name="Gutierrez-Patricio S."/>
            <person name="Gonzalez-Pimentel J.L."/>
            <person name="Miller A.Z."/>
            <person name="Laiz L."/>
            <person name="Saiz-Jimenez C."/>
        </authorList>
    </citation>
    <scope>NUCLEOTIDE SEQUENCE [LARGE SCALE GENOMIC DNA]</scope>
    <source>
        <strain evidence="2 3">JCM 19203</strain>
    </source>
</reference>
<dbReference type="PANTHER" id="PTHR43283:SF7">
    <property type="entry name" value="BETA-LACTAMASE-RELATED DOMAIN-CONTAINING PROTEIN"/>
    <property type="match status" value="1"/>
</dbReference>
<evidence type="ECO:0000313" key="2">
    <source>
        <dbReference type="EMBL" id="RJX40653.1"/>
    </source>
</evidence>
<dbReference type="SUPFAM" id="SSF56601">
    <property type="entry name" value="beta-lactamase/transpeptidase-like"/>
    <property type="match status" value="1"/>
</dbReference>
<gene>
    <name evidence="2" type="ORF">D3P09_01140</name>
</gene>
<dbReference type="InterPro" id="IPR050789">
    <property type="entry name" value="Diverse_Enzym_Activities"/>
</dbReference>
<dbReference type="Pfam" id="PF00144">
    <property type="entry name" value="Beta-lactamase"/>
    <property type="match status" value="1"/>
</dbReference>
<dbReference type="OrthoDB" id="9773047at2"/>
<feature type="domain" description="Beta-lactamase-related" evidence="1">
    <location>
        <begin position="60"/>
        <end position="322"/>
    </location>
</feature>
<dbReference type="InterPro" id="IPR001466">
    <property type="entry name" value="Beta-lactam-related"/>
</dbReference>
<name>A0A3A6PZB0_9BACL</name>
<comment type="caution">
    <text evidence="2">The sequence shown here is derived from an EMBL/GenBank/DDBJ whole genome shotgun (WGS) entry which is preliminary data.</text>
</comment>
<dbReference type="GO" id="GO:0016787">
    <property type="term" value="F:hydrolase activity"/>
    <property type="evidence" value="ECO:0007669"/>
    <property type="project" value="UniProtKB-KW"/>
</dbReference>
<sequence>MAFSRCPAAVLRDAETGPGRTAPGWQSRIMMSNRERRNGMAMLMSDETIQLAKEWRIKSAIVYRDGELLEDWHDGGSDSLGPLYSITKSVLSALIGIALDRGEIGSIDQPIGDYLDVSELDEQLRRSITIKHLLTMTPGFEWPDFDKPYKEMRASADPVAYTLAKPVIHEPGHAYTYNSGGSHLLSAILTAATGKSAVHYAKERLFQPLGFEAARWSEKNGISEGGTGLSLYGHDLAKIGMMYVQGGRWNGAEIVSPSWIEQSTALHHRGLLHYEPPIYGGYGYHWWISPEPFNGCADCYFAFGHGGQHLMNIPSLGLTIVIRKKITKRNDAKWARELIFQHLVPMALK</sequence>
<dbReference type="AlphaFoldDB" id="A0A3A6PZB0"/>
<evidence type="ECO:0000259" key="1">
    <source>
        <dbReference type="Pfam" id="PF00144"/>
    </source>
</evidence>
<keyword evidence="3" id="KW-1185">Reference proteome</keyword>
<dbReference type="Gene3D" id="3.40.710.10">
    <property type="entry name" value="DD-peptidase/beta-lactamase superfamily"/>
    <property type="match status" value="1"/>
</dbReference>
<protein>
    <submittedName>
        <fullName evidence="2">Class C beta-lactamase-related serine hydrolase</fullName>
    </submittedName>
</protein>
<accession>A0A3A6PZB0</accession>
<dbReference type="PANTHER" id="PTHR43283">
    <property type="entry name" value="BETA-LACTAMASE-RELATED"/>
    <property type="match status" value="1"/>
</dbReference>
<dbReference type="EMBL" id="QXQB01000001">
    <property type="protein sequence ID" value="RJX40653.1"/>
    <property type="molecule type" value="Genomic_DNA"/>
</dbReference>
<keyword evidence="2" id="KW-0378">Hydrolase</keyword>
<proteinExistence type="predicted"/>
<dbReference type="Proteomes" id="UP000267798">
    <property type="component" value="Unassembled WGS sequence"/>
</dbReference>